<dbReference type="PANTHER" id="PTHR43133:SF63">
    <property type="entry name" value="RNA POLYMERASE SIGMA FACTOR FECI-RELATED"/>
    <property type="match status" value="1"/>
</dbReference>
<dbReference type="Gene3D" id="1.10.10.10">
    <property type="entry name" value="Winged helix-like DNA-binding domain superfamily/Winged helix DNA-binding domain"/>
    <property type="match status" value="1"/>
</dbReference>
<evidence type="ECO:0000256" key="2">
    <source>
        <dbReference type="ARBA" id="ARBA00023015"/>
    </source>
</evidence>
<dbReference type="InterPro" id="IPR014284">
    <property type="entry name" value="RNA_pol_sigma-70_dom"/>
</dbReference>
<dbReference type="InterPro" id="IPR007627">
    <property type="entry name" value="RNA_pol_sigma70_r2"/>
</dbReference>
<dbReference type="Gene3D" id="1.10.1740.10">
    <property type="match status" value="1"/>
</dbReference>
<accession>A0A3P4AYP4</accession>
<dbReference type="Pfam" id="PF08281">
    <property type="entry name" value="Sigma70_r4_2"/>
    <property type="match status" value="1"/>
</dbReference>
<dbReference type="SUPFAM" id="SSF88946">
    <property type="entry name" value="Sigma2 domain of RNA polymerase sigma factors"/>
    <property type="match status" value="1"/>
</dbReference>
<evidence type="ECO:0000313" key="8">
    <source>
        <dbReference type="Proteomes" id="UP000277294"/>
    </source>
</evidence>
<organism evidence="7 8">
    <name type="scientific">Pigmentiphaga humi</name>
    <dbReference type="NCBI Taxonomy" id="2478468"/>
    <lineage>
        <taxon>Bacteria</taxon>
        <taxon>Pseudomonadati</taxon>
        <taxon>Pseudomonadota</taxon>
        <taxon>Betaproteobacteria</taxon>
        <taxon>Burkholderiales</taxon>
        <taxon>Alcaligenaceae</taxon>
        <taxon>Pigmentiphaga</taxon>
    </lineage>
</organism>
<dbReference type="CDD" id="cd06171">
    <property type="entry name" value="Sigma70_r4"/>
    <property type="match status" value="1"/>
</dbReference>
<dbReference type="GO" id="GO:0016987">
    <property type="term" value="F:sigma factor activity"/>
    <property type="evidence" value="ECO:0007669"/>
    <property type="project" value="UniProtKB-KW"/>
</dbReference>
<dbReference type="OrthoDB" id="8654550at2"/>
<reference evidence="7 8" key="1">
    <citation type="submission" date="2018-10" db="EMBL/GenBank/DDBJ databases">
        <authorList>
            <person name="Criscuolo A."/>
        </authorList>
    </citation>
    <scope>NUCLEOTIDE SEQUENCE [LARGE SCALE GENOMIC DNA]</scope>
    <source>
        <strain evidence="7">DnA1</strain>
    </source>
</reference>
<sequence length="169" mass="18772">MPTTPRAMHSEVHALYLDHHGWLRNWLRKRLGNASDAADLAQDTFVRVLTREHAQETAQELRNPRAFLGTIAHGLMVNLLRRRDLEAAYLDALACQGHAPSPEVRALALEALLEIDAMLDGLPPKVRRAFLLVQLEGLAHAEVAGRLGVSVSSVRQYLARAMQNCLMLA</sequence>
<dbReference type="PANTHER" id="PTHR43133">
    <property type="entry name" value="RNA POLYMERASE ECF-TYPE SIGMA FACTO"/>
    <property type="match status" value="1"/>
</dbReference>
<dbReference type="Proteomes" id="UP000277294">
    <property type="component" value="Unassembled WGS sequence"/>
</dbReference>
<dbReference type="RefSeq" id="WP_124077768.1">
    <property type="nucleotide sequence ID" value="NZ_UWPJ01000006.1"/>
</dbReference>
<dbReference type="NCBIfam" id="TIGR02937">
    <property type="entry name" value="sigma70-ECF"/>
    <property type="match status" value="1"/>
</dbReference>
<gene>
    <name evidence="7" type="primary">fecI_5</name>
    <name evidence="7" type="ORF">PIGHUM_00582</name>
</gene>
<evidence type="ECO:0000259" key="6">
    <source>
        <dbReference type="Pfam" id="PF08281"/>
    </source>
</evidence>
<keyword evidence="8" id="KW-1185">Reference proteome</keyword>
<dbReference type="NCBIfam" id="NF007232">
    <property type="entry name" value="PRK09651.1"/>
    <property type="match status" value="1"/>
</dbReference>
<name>A0A3P4AYP4_9BURK</name>
<dbReference type="GO" id="GO:0006352">
    <property type="term" value="P:DNA-templated transcription initiation"/>
    <property type="evidence" value="ECO:0007669"/>
    <property type="project" value="InterPro"/>
</dbReference>
<evidence type="ECO:0000256" key="1">
    <source>
        <dbReference type="ARBA" id="ARBA00010641"/>
    </source>
</evidence>
<dbReference type="GO" id="GO:0003677">
    <property type="term" value="F:DNA binding"/>
    <property type="evidence" value="ECO:0007669"/>
    <property type="project" value="InterPro"/>
</dbReference>
<protein>
    <submittedName>
        <fullName evidence="7">Putative RNA polymerase sigma factor FecI</fullName>
    </submittedName>
</protein>
<feature type="domain" description="RNA polymerase sigma-70 region 2" evidence="5">
    <location>
        <begin position="15"/>
        <end position="84"/>
    </location>
</feature>
<dbReference type="InterPro" id="IPR013249">
    <property type="entry name" value="RNA_pol_sigma70_r4_t2"/>
</dbReference>
<keyword evidence="2" id="KW-0805">Transcription regulation</keyword>
<comment type="similarity">
    <text evidence="1">Belongs to the sigma-70 factor family. ECF subfamily.</text>
</comment>
<dbReference type="InterPro" id="IPR013324">
    <property type="entry name" value="RNA_pol_sigma_r3/r4-like"/>
</dbReference>
<feature type="domain" description="RNA polymerase sigma factor 70 region 4 type 2" evidence="6">
    <location>
        <begin position="113"/>
        <end position="165"/>
    </location>
</feature>
<evidence type="ECO:0000256" key="4">
    <source>
        <dbReference type="ARBA" id="ARBA00023163"/>
    </source>
</evidence>
<dbReference type="InterPro" id="IPR039425">
    <property type="entry name" value="RNA_pol_sigma-70-like"/>
</dbReference>
<dbReference type="SUPFAM" id="SSF88659">
    <property type="entry name" value="Sigma3 and sigma4 domains of RNA polymerase sigma factors"/>
    <property type="match status" value="1"/>
</dbReference>
<evidence type="ECO:0000256" key="3">
    <source>
        <dbReference type="ARBA" id="ARBA00023082"/>
    </source>
</evidence>
<dbReference type="InterPro" id="IPR036388">
    <property type="entry name" value="WH-like_DNA-bd_sf"/>
</dbReference>
<dbReference type="Pfam" id="PF04542">
    <property type="entry name" value="Sigma70_r2"/>
    <property type="match status" value="1"/>
</dbReference>
<keyword evidence="3" id="KW-0731">Sigma factor</keyword>
<proteinExistence type="inferred from homology"/>
<dbReference type="AlphaFoldDB" id="A0A3P4AYP4"/>
<keyword evidence="4" id="KW-0804">Transcription</keyword>
<dbReference type="EMBL" id="UWPJ01000006">
    <property type="protein sequence ID" value="VCU68528.1"/>
    <property type="molecule type" value="Genomic_DNA"/>
</dbReference>
<evidence type="ECO:0000259" key="5">
    <source>
        <dbReference type="Pfam" id="PF04542"/>
    </source>
</evidence>
<evidence type="ECO:0000313" key="7">
    <source>
        <dbReference type="EMBL" id="VCU68528.1"/>
    </source>
</evidence>
<dbReference type="InterPro" id="IPR013325">
    <property type="entry name" value="RNA_pol_sigma_r2"/>
</dbReference>